<evidence type="ECO:0000256" key="8">
    <source>
        <dbReference type="SAM" id="Phobius"/>
    </source>
</evidence>
<dbReference type="Proteomes" id="UP000001937">
    <property type="component" value="Chromosome"/>
</dbReference>
<dbReference type="eggNOG" id="COG2814">
    <property type="taxonomic scope" value="Bacteria"/>
</dbReference>
<feature type="transmembrane region" description="Helical" evidence="8">
    <location>
        <begin position="326"/>
        <end position="346"/>
    </location>
</feature>
<evidence type="ECO:0000313" key="9">
    <source>
        <dbReference type="EMBL" id="ABD11650.1"/>
    </source>
</evidence>
<dbReference type="SUPFAM" id="SSF103473">
    <property type="entry name" value="MFS general substrate transporter"/>
    <property type="match status" value="1"/>
</dbReference>
<evidence type="ECO:0000313" key="10">
    <source>
        <dbReference type="Proteomes" id="UP000001937"/>
    </source>
</evidence>
<dbReference type="EMBL" id="CP000249">
    <property type="protein sequence ID" value="ABD11650.1"/>
    <property type="molecule type" value="Genomic_DNA"/>
</dbReference>
<feature type="transmembrane region" description="Helical" evidence="8">
    <location>
        <begin position="352"/>
        <end position="376"/>
    </location>
</feature>
<dbReference type="PhylomeDB" id="Q2JAP2"/>
<accession>Q2JAP2</accession>
<evidence type="ECO:0000256" key="2">
    <source>
        <dbReference type="ARBA" id="ARBA00022448"/>
    </source>
</evidence>
<keyword evidence="5 8" id="KW-1133">Transmembrane helix</keyword>
<dbReference type="InterPro" id="IPR011701">
    <property type="entry name" value="MFS"/>
</dbReference>
<evidence type="ECO:0000256" key="6">
    <source>
        <dbReference type="ARBA" id="ARBA00023136"/>
    </source>
</evidence>
<dbReference type="RefSeq" id="WP_011436696.1">
    <property type="nucleotide sequence ID" value="NC_007777.1"/>
</dbReference>
<protein>
    <submittedName>
        <fullName evidence="9">Major facilitator superfamily MFS_1</fullName>
    </submittedName>
</protein>
<feature type="transmembrane region" description="Helical" evidence="8">
    <location>
        <begin position="190"/>
        <end position="211"/>
    </location>
</feature>
<keyword evidence="6 8" id="KW-0472">Membrane</keyword>
<feature type="transmembrane region" description="Helical" evidence="8">
    <location>
        <begin position="422"/>
        <end position="440"/>
    </location>
</feature>
<dbReference type="KEGG" id="fra:Francci3_2282"/>
<dbReference type="OrthoDB" id="3177957at2"/>
<dbReference type="AlphaFoldDB" id="Q2JAP2"/>
<keyword evidence="10" id="KW-1185">Reference proteome</keyword>
<feature type="transmembrane region" description="Helical" evidence="8">
    <location>
        <begin position="264"/>
        <end position="284"/>
    </location>
</feature>
<evidence type="ECO:0000256" key="4">
    <source>
        <dbReference type="ARBA" id="ARBA00022692"/>
    </source>
</evidence>
<organism evidence="9 10">
    <name type="scientific">Frankia casuarinae (strain DSM 45818 / CECT 9043 / HFP020203 / CcI3)</name>
    <dbReference type="NCBI Taxonomy" id="106370"/>
    <lineage>
        <taxon>Bacteria</taxon>
        <taxon>Bacillati</taxon>
        <taxon>Actinomycetota</taxon>
        <taxon>Actinomycetes</taxon>
        <taxon>Frankiales</taxon>
        <taxon>Frankiaceae</taxon>
        <taxon>Frankia</taxon>
    </lineage>
</organism>
<feature type="region of interest" description="Disordered" evidence="7">
    <location>
        <begin position="40"/>
        <end position="59"/>
    </location>
</feature>
<dbReference type="InterPro" id="IPR005829">
    <property type="entry name" value="Sugar_transporter_CS"/>
</dbReference>
<comment type="subcellular location">
    <subcellularLocation>
        <location evidence="1">Cell membrane</location>
        <topology evidence="1">Multi-pass membrane protein</topology>
    </subcellularLocation>
</comment>
<feature type="transmembrane region" description="Helical" evidence="8">
    <location>
        <begin position="217"/>
        <end position="236"/>
    </location>
</feature>
<evidence type="ECO:0000256" key="1">
    <source>
        <dbReference type="ARBA" id="ARBA00004651"/>
    </source>
</evidence>
<reference evidence="9 10" key="1">
    <citation type="journal article" date="2007" name="Genome Res.">
        <title>Genome characteristics of facultatively symbiotic Frankia sp. strains reflect host range and host plant biogeography.</title>
        <authorList>
            <person name="Normand P."/>
            <person name="Lapierre P."/>
            <person name="Tisa L.S."/>
            <person name="Gogarten J.P."/>
            <person name="Alloisio N."/>
            <person name="Bagnarol E."/>
            <person name="Bassi C.A."/>
            <person name="Berry A.M."/>
            <person name="Bickhart D.M."/>
            <person name="Choisne N."/>
            <person name="Couloux A."/>
            <person name="Cournoyer B."/>
            <person name="Cruveiller S."/>
            <person name="Daubin V."/>
            <person name="Demange N."/>
            <person name="Francino M.P."/>
            <person name="Goltsman E."/>
            <person name="Huang Y."/>
            <person name="Kopp O.R."/>
            <person name="Labarre L."/>
            <person name="Lapidus A."/>
            <person name="Lavire C."/>
            <person name="Marechal J."/>
            <person name="Martinez M."/>
            <person name="Mastronunzio J.E."/>
            <person name="Mullin B.C."/>
            <person name="Niemann J."/>
            <person name="Pujic P."/>
            <person name="Rawnsley T."/>
            <person name="Rouy Z."/>
            <person name="Schenowitz C."/>
            <person name="Sellstedt A."/>
            <person name="Tavares F."/>
            <person name="Tomkins J.P."/>
            <person name="Vallenet D."/>
            <person name="Valverde C."/>
            <person name="Wall L.G."/>
            <person name="Wang Y."/>
            <person name="Medigue C."/>
            <person name="Benson D.R."/>
        </authorList>
    </citation>
    <scope>NUCLEOTIDE SEQUENCE [LARGE SCALE GENOMIC DNA]</scope>
    <source>
        <strain evidence="10">DSM 45818 / CECT 9043 / CcI3</strain>
    </source>
</reference>
<evidence type="ECO:0000256" key="3">
    <source>
        <dbReference type="ARBA" id="ARBA00022475"/>
    </source>
</evidence>
<feature type="region of interest" description="Disordered" evidence="7">
    <location>
        <begin position="1"/>
        <end position="28"/>
    </location>
</feature>
<name>Q2JAP2_FRACC</name>
<feature type="transmembrane region" description="Helical" evidence="8">
    <location>
        <begin position="131"/>
        <end position="153"/>
    </location>
</feature>
<gene>
    <name evidence="9" type="ordered locus">Francci3_2282</name>
</gene>
<feature type="transmembrane region" description="Helical" evidence="8">
    <location>
        <begin position="99"/>
        <end position="119"/>
    </location>
</feature>
<dbReference type="InterPro" id="IPR050171">
    <property type="entry name" value="MFS_Transporters"/>
</dbReference>
<feature type="transmembrane region" description="Helical" evidence="8">
    <location>
        <begin position="296"/>
        <end position="319"/>
    </location>
</feature>
<feature type="compositionally biased region" description="Low complexity" evidence="7">
    <location>
        <begin position="14"/>
        <end position="28"/>
    </location>
</feature>
<dbReference type="GO" id="GO:0005886">
    <property type="term" value="C:plasma membrane"/>
    <property type="evidence" value="ECO:0007669"/>
    <property type="project" value="UniProtKB-SubCell"/>
</dbReference>
<dbReference type="Gene3D" id="1.20.1250.20">
    <property type="entry name" value="MFS general substrate transporter like domains"/>
    <property type="match status" value="1"/>
</dbReference>
<dbReference type="GO" id="GO:0022857">
    <property type="term" value="F:transmembrane transporter activity"/>
    <property type="evidence" value="ECO:0007669"/>
    <property type="project" value="InterPro"/>
</dbReference>
<proteinExistence type="predicted"/>
<feature type="transmembrane region" description="Helical" evidence="8">
    <location>
        <begin position="159"/>
        <end position="178"/>
    </location>
</feature>
<dbReference type="Pfam" id="PF07690">
    <property type="entry name" value="MFS_1"/>
    <property type="match status" value="1"/>
</dbReference>
<dbReference type="InterPro" id="IPR036259">
    <property type="entry name" value="MFS_trans_sf"/>
</dbReference>
<keyword evidence="3" id="KW-1003">Cell membrane</keyword>
<dbReference type="PANTHER" id="PTHR23517">
    <property type="entry name" value="RESISTANCE PROTEIN MDTM, PUTATIVE-RELATED-RELATED"/>
    <property type="match status" value="1"/>
</dbReference>
<keyword evidence="4 8" id="KW-0812">Transmembrane</keyword>
<dbReference type="PROSITE" id="PS00216">
    <property type="entry name" value="SUGAR_TRANSPORT_1"/>
    <property type="match status" value="1"/>
</dbReference>
<sequence>MSSQPIATGLPADQTGQTGAAGYGTPSSATAPVPAVALPRQAAARDAPSDPGAAPHRGRLSPRAGFLLQTSMIGSFLAASSAPTPLYPVYQARWGFSPITVTVVFAVYALAVLAALLTVGALSDHIGRRPVLLASSLLLAAALAVFATAGGVGELTVGRVLQGLATGAASGALGAGLLDLDRARGTLANGVGPFTGLALGALGSSLLVAYLPAPTRLVYLVLCAIVLAQAVGVAAMPETAPRIPGALASLRPTIGVPAAARRDLLIAAPCLVASWALSGFYLSLGPSLARLVVDSRWVVLGGLAVFALTVTAALTVLLLRDTAARTVMFLGALGLLVGVGVTLLGADLPSTPTFFVGTTLAGIGLGAGFQGGLRVLIPLVAPHERAGLLSTVYVLCYLAFGVPAVVAGYLVTHHGLLPTARGYGLVVMALAALALLGLLTRARRPAPGA</sequence>
<feature type="transmembrane region" description="Helical" evidence="8">
    <location>
        <begin position="388"/>
        <end position="410"/>
    </location>
</feature>
<dbReference type="CDD" id="cd06174">
    <property type="entry name" value="MFS"/>
    <property type="match status" value="1"/>
</dbReference>
<keyword evidence="2" id="KW-0813">Transport</keyword>
<feature type="transmembrane region" description="Helical" evidence="8">
    <location>
        <begin position="66"/>
        <end position="87"/>
    </location>
</feature>
<dbReference type="HOGENOM" id="CLU_038683_0_1_11"/>
<dbReference type="STRING" id="106370.Francci3_2282"/>
<evidence type="ECO:0000256" key="7">
    <source>
        <dbReference type="SAM" id="MobiDB-lite"/>
    </source>
</evidence>
<evidence type="ECO:0000256" key="5">
    <source>
        <dbReference type="ARBA" id="ARBA00022989"/>
    </source>
</evidence>